<comment type="caution">
    <text evidence="2">The sequence shown here is derived from an EMBL/GenBank/DDBJ whole genome shotgun (WGS) entry which is preliminary data.</text>
</comment>
<sequence length="755" mass="85307">MEMDKISIQKYFAENELIFVPSGDGFEAYWANTSECLWDAPPTFFTRHPLKSRFETLLTYKQDSRRATESLFCDVLEIPDCSWRDILQELQFVSVDDYDYPEAMPELYDRLHFMAGLTKDDEKEIKAAFKTETLIYVKGSWLKVSECLWSSETEIQGKTTLVEEYEDLREFFVDFLGVDTLNLQIVYDELLHLGRSPSPLVDQVKQQIQSLNGLLSHARSFPKVKPEPLLKTKIFPVNIPGGEVELSTAQTSFTIVDRVVLGELFAGQVKTLDFDLNEVRELTPFLQWLGLETRYLSCSIPEGISEKAHRLVATVLNANKHVVPEILDDNGIVNIGIESEDYEEEDDATNENSESEAEESLRDSSIRGSVADLATPHTDPTNETSSLANPALVSPLRQTTFEEITYANATGSEAASRSQSAQPISVPQRALGNHPYSELDVGLSTMNEDVTKYRDLLGRVISAARDADFPIRLNAPLDMSALIGALPASDETESSFDGIEESIRFRSKTQLERDRMVGAAGELYVFELLKTLDPSIPEFSMENWQSTIRDYVKVHAEYSDITRWPGYHETADIVYADTTGALTEMLIDCDYLDASWEHARPNYLLEVKTTTGPCRTPFYTSRRQYQRYQYVTPEKIRAQGYHRNGERDGPEHVETLMTGRIVPSHGEDSSNEGYGNEQSRERRQIPNLTGLFVSDDAFPHRHGLRVGHRHGVYSRLEGQQGISQTPPRIGFPILADLALSAYPKGVHIIEEGRVY</sequence>
<proteinExistence type="predicted"/>
<evidence type="ECO:0008006" key="4">
    <source>
        <dbReference type="Google" id="ProtNLM"/>
    </source>
</evidence>
<protein>
    <recommendedName>
        <fullName evidence="4">Protein NO VEIN C-terminal domain-containing protein</fullName>
    </recommendedName>
</protein>
<feature type="compositionally biased region" description="Polar residues" evidence="1">
    <location>
        <begin position="410"/>
        <end position="425"/>
    </location>
</feature>
<feature type="compositionally biased region" description="Acidic residues" evidence="1">
    <location>
        <begin position="340"/>
        <end position="358"/>
    </location>
</feature>
<feature type="compositionally biased region" description="Polar residues" evidence="1">
    <location>
        <begin position="378"/>
        <end position="388"/>
    </location>
</feature>
<feature type="region of interest" description="Disordered" evidence="1">
    <location>
        <begin position="410"/>
        <end position="431"/>
    </location>
</feature>
<name>A0A9P5HGM3_9HYPO</name>
<feature type="region of interest" description="Disordered" evidence="1">
    <location>
        <begin position="661"/>
        <end position="682"/>
    </location>
</feature>
<dbReference type="AlphaFoldDB" id="A0A9P5HGM3"/>
<organism evidence="2 3">
    <name type="scientific">Cylindrodendrum hubeiense</name>
    <dbReference type="NCBI Taxonomy" id="595255"/>
    <lineage>
        <taxon>Eukaryota</taxon>
        <taxon>Fungi</taxon>
        <taxon>Dikarya</taxon>
        <taxon>Ascomycota</taxon>
        <taxon>Pezizomycotina</taxon>
        <taxon>Sordariomycetes</taxon>
        <taxon>Hypocreomycetidae</taxon>
        <taxon>Hypocreales</taxon>
        <taxon>Nectriaceae</taxon>
        <taxon>Cylindrodendrum</taxon>
    </lineage>
</organism>
<dbReference type="Proteomes" id="UP000722485">
    <property type="component" value="Unassembled WGS sequence"/>
</dbReference>
<dbReference type="OrthoDB" id="1262810at2759"/>
<feature type="region of interest" description="Disordered" evidence="1">
    <location>
        <begin position="340"/>
        <end position="393"/>
    </location>
</feature>
<evidence type="ECO:0000256" key="1">
    <source>
        <dbReference type="SAM" id="MobiDB-lite"/>
    </source>
</evidence>
<dbReference type="EMBL" id="JAANBB010000004">
    <property type="protein sequence ID" value="KAF7557600.1"/>
    <property type="molecule type" value="Genomic_DNA"/>
</dbReference>
<gene>
    <name evidence="2" type="ORF">G7Z17_g521</name>
</gene>
<reference evidence="2" key="1">
    <citation type="submission" date="2020-03" db="EMBL/GenBank/DDBJ databases">
        <title>Draft Genome Sequence of Cylindrodendrum hubeiense.</title>
        <authorList>
            <person name="Buettner E."/>
            <person name="Kellner H."/>
        </authorList>
    </citation>
    <scope>NUCLEOTIDE SEQUENCE</scope>
    <source>
        <strain evidence="2">IHI 201604</strain>
    </source>
</reference>
<evidence type="ECO:0000313" key="2">
    <source>
        <dbReference type="EMBL" id="KAF7557600.1"/>
    </source>
</evidence>
<keyword evidence="3" id="KW-1185">Reference proteome</keyword>
<accession>A0A9P5HGM3</accession>
<evidence type="ECO:0000313" key="3">
    <source>
        <dbReference type="Proteomes" id="UP000722485"/>
    </source>
</evidence>